<evidence type="ECO:0000259" key="4">
    <source>
        <dbReference type="Pfam" id="PF00535"/>
    </source>
</evidence>
<dbReference type="PANTHER" id="PTHR43630:SF1">
    <property type="entry name" value="POLY-BETA-1,6-N-ACETYL-D-GLUCOSAMINE SYNTHASE"/>
    <property type="match status" value="1"/>
</dbReference>
<proteinExistence type="inferred from homology"/>
<reference evidence="5 6" key="1">
    <citation type="submission" date="2017-06" db="EMBL/GenBank/DDBJ databases">
        <authorList>
            <person name="Kim H.J."/>
            <person name="Triplett B.A."/>
        </authorList>
    </citation>
    <scope>NUCLEOTIDE SEQUENCE [LARGE SCALE GENOMIC DNA]</scope>
    <source>
        <strain evidence="5 6">DSM 25597</strain>
    </source>
</reference>
<dbReference type="Gene3D" id="3.90.550.10">
    <property type="entry name" value="Spore Coat Polysaccharide Biosynthesis Protein SpsA, Chain A"/>
    <property type="match status" value="1"/>
</dbReference>
<dbReference type="Pfam" id="PF00535">
    <property type="entry name" value="Glycos_transf_2"/>
    <property type="match status" value="1"/>
</dbReference>
<dbReference type="InterPro" id="IPR029044">
    <property type="entry name" value="Nucleotide-diphossugar_trans"/>
</dbReference>
<feature type="domain" description="Glycosyltransferase 2-like" evidence="4">
    <location>
        <begin position="6"/>
        <end position="134"/>
    </location>
</feature>
<dbReference type="AlphaFoldDB" id="A0A239BLL8"/>
<evidence type="ECO:0000256" key="3">
    <source>
        <dbReference type="ARBA" id="ARBA00022679"/>
    </source>
</evidence>
<dbReference type="GO" id="GO:0016757">
    <property type="term" value="F:glycosyltransferase activity"/>
    <property type="evidence" value="ECO:0007669"/>
    <property type="project" value="UniProtKB-KW"/>
</dbReference>
<protein>
    <submittedName>
        <fullName evidence="5">Glycosyl transferase family 2</fullName>
    </submittedName>
</protein>
<organism evidence="5 6">
    <name type="scientific">Dokdonia pacifica</name>
    <dbReference type="NCBI Taxonomy" id="1627892"/>
    <lineage>
        <taxon>Bacteria</taxon>
        <taxon>Pseudomonadati</taxon>
        <taxon>Bacteroidota</taxon>
        <taxon>Flavobacteriia</taxon>
        <taxon>Flavobacteriales</taxon>
        <taxon>Flavobacteriaceae</taxon>
        <taxon>Dokdonia</taxon>
    </lineage>
</organism>
<dbReference type="CDD" id="cd06423">
    <property type="entry name" value="CESA_like"/>
    <property type="match status" value="1"/>
</dbReference>
<dbReference type="Proteomes" id="UP000198379">
    <property type="component" value="Unassembled WGS sequence"/>
</dbReference>
<evidence type="ECO:0000313" key="5">
    <source>
        <dbReference type="EMBL" id="SNS09035.1"/>
    </source>
</evidence>
<dbReference type="InterPro" id="IPR001173">
    <property type="entry name" value="Glyco_trans_2-like"/>
</dbReference>
<gene>
    <name evidence="5" type="ORF">SAMN06265376_106295</name>
</gene>
<dbReference type="PANTHER" id="PTHR43630">
    <property type="entry name" value="POLY-BETA-1,6-N-ACETYL-D-GLUCOSAMINE SYNTHASE"/>
    <property type="match status" value="1"/>
</dbReference>
<sequence length="284" mass="32681">MMDVYIVIPCHNEATLITQTLDSLVTQTVLPKKIVVVNDHSTDNSEEVIYAFAKAYPFITLVNSNAKSQHLPGSKVIQAFQKGLDTLDENYDIICKFDADLIFPPDYIETIIEHFKEDSKVGMAGGFCYIKQQDKWVLENLTNKDHIRGALKAYRKACFKQINGLKAAMGWDTVDELQSKYYGWHIVTNERLAVKHLKPTGNTYTKAAKYKQGQAFYGMRYGFILTTIASLKLALRKKKIKFFFDYMSGYFRAKREQQPYLVTKEEGIFIRKLRWQGIISKITP</sequence>
<keyword evidence="6" id="KW-1185">Reference proteome</keyword>
<evidence type="ECO:0000256" key="1">
    <source>
        <dbReference type="ARBA" id="ARBA00006739"/>
    </source>
</evidence>
<comment type="similarity">
    <text evidence="1">Belongs to the glycosyltransferase 2 family.</text>
</comment>
<evidence type="ECO:0000313" key="6">
    <source>
        <dbReference type="Proteomes" id="UP000198379"/>
    </source>
</evidence>
<accession>A0A239BLL8</accession>
<dbReference type="EMBL" id="FZNY01000006">
    <property type="protein sequence ID" value="SNS09035.1"/>
    <property type="molecule type" value="Genomic_DNA"/>
</dbReference>
<name>A0A239BLL8_9FLAO</name>
<evidence type="ECO:0000256" key="2">
    <source>
        <dbReference type="ARBA" id="ARBA00022676"/>
    </source>
</evidence>
<keyword evidence="3 5" id="KW-0808">Transferase</keyword>
<keyword evidence="2" id="KW-0328">Glycosyltransferase</keyword>
<dbReference type="SUPFAM" id="SSF53448">
    <property type="entry name" value="Nucleotide-diphospho-sugar transferases"/>
    <property type="match status" value="1"/>
</dbReference>